<dbReference type="Pfam" id="PF22768">
    <property type="entry name" value="SPP1_Dit"/>
    <property type="match status" value="1"/>
</dbReference>
<dbReference type="RefSeq" id="WP_047910654.1">
    <property type="nucleotide sequence ID" value="NZ_CP118101.1"/>
</dbReference>
<dbReference type="InterPro" id="IPR008841">
    <property type="entry name" value="Siphovirus-type_tail_N"/>
</dbReference>
<name>A0AAX3MV27_9BACL</name>
<reference evidence="3 6" key="1">
    <citation type="submission" date="2023-02" db="EMBL/GenBank/DDBJ databases">
        <title>Pathogen: clinical or host-associated sample.</title>
        <authorList>
            <person name="Hergert J."/>
            <person name="Casey R."/>
            <person name="Wagner J."/>
            <person name="Young E.L."/>
            <person name="Oakeson K.F."/>
        </authorList>
    </citation>
    <scope>NUCLEOTIDE SEQUENCE</scope>
    <source>
        <strain evidence="4 6">2022CK-00829</strain>
        <strain evidence="3">2022CK-00830</strain>
    </source>
</reference>
<evidence type="ECO:0000313" key="6">
    <source>
        <dbReference type="Proteomes" id="UP001221519"/>
    </source>
</evidence>
<dbReference type="Proteomes" id="UP001220962">
    <property type="component" value="Chromosome"/>
</dbReference>
<protein>
    <submittedName>
        <fullName evidence="3">Phage tail family protein</fullName>
    </submittedName>
</protein>
<evidence type="ECO:0000313" key="3">
    <source>
        <dbReference type="EMBL" id="WDH81122.1"/>
    </source>
</evidence>
<organism evidence="3 5">
    <name type="scientific">Paenibacillus urinalis</name>
    <dbReference type="NCBI Taxonomy" id="521520"/>
    <lineage>
        <taxon>Bacteria</taxon>
        <taxon>Bacillati</taxon>
        <taxon>Bacillota</taxon>
        <taxon>Bacilli</taxon>
        <taxon>Bacillales</taxon>
        <taxon>Paenibacillaceae</taxon>
        <taxon>Paenibacillus</taxon>
    </lineage>
</organism>
<dbReference type="Gene3D" id="2.40.30.200">
    <property type="match status" value="1"/>
</dbReference>
<feature type="domain" description="Siphovirus-type tail component RIFT-related" evidence="1">
    <location>
        <begin position="28"/>
        <end position="101"/>
    </location>
</feature>
<dbReference type="Gene3D" id="2.60.120.860">
    <property type="match status" value="1"/>
</dbReference>
<keyword evidence="6" id="KW-1185">Reference proteome</keyword>
<accession>A0AAX3MV27</accession>
<evidence type="ECO:0000313" key="5">
    <source>
        <dbReference type="Proteomes" id="UP001220962"/>
    </source>
</evidence>
<evidence type="ECO:0000259" key="2">
    <source>
        <dbReference type="Pfam" id="PF22768"/>
    </source>
</evidence>
<dbReference type="EMBL" id="CP118101">
    <property type="protein sequence ID" value="WDH81122.1"/>
    <property type="molecule type" value="Genomic_DNA"/>
</dbReference>
<dbReference type="Proteomes" id="UP001221519">
    <property type="component" value="Chromosome"/>
</dbReference>
<gene>
    <name evidence="3" type="ORF">PUW23_16475</name>
    <name evidence="4" type="ORF">PUW25_16300</name>
</gene>
<proteinExistence type="predicted"/>
<dbReference type="EMBL" id="CP118108">
    <property type="protein sequence ID" value="WDI00837.1"/>
    <property type="molecule type" value="Genomic_DNA"/>
</dbReference>
<sequence>MRSKQLKFTNHKGEHIIFNDDSSSFYMGNITGLGDVSADIQTQQAPYQDGTTFIDGILDVRTISFEVWIKGTDDTDISKKRARLAQVLNPKNGVGLIEYQYGDIIRVIDAVAEHIPTFGAGFENRGVYYQRALVDIICPNPYWRSSNITEEPTFESLFQFPFEGEFQMGYQRDQRMIVNDGDAPAPIQIEFYGPALNPKIMNNTTGEYLRVRQYLGEGERMMIDTSDHNKSVYFVDSSGAERNVFNWIDLDSTFFKLTIGENEIEYTADDDIQGAVVNISYSKLYTAV</sequence>
<feature type="domain" description="Siphovirus-type tail component C-terminal" evidence="2">
    <location>
        <begin position="181"/>
        <end position="283"/>
    </location>
</feature>
<dbReference type="Pfam" id="PF05709">
    <property type="entry name" value="Sipho_tail"/>
    <property type="match status" value="1"/>
</dbReference>
<evidence type="ECO:0000313" key="4">
    <source>
        <dbReference type="EMBL" id="WDI00837.1"/>
    </source>
</evidence>
<evidence type="ECO:0000259" key="1">
    <source>
        <dbReference type="Pfam" id="PF05709"/>
    </source>
</evidence>
<dbReference type="InterPro" id="IPR054738">
    <property type="entry name" value="Siphovirus-type_tail_C"/>
</dbReference>
<dbReference type="AlphaFoldDB" id="A0AAX3MV27"/>